<comment type="similarity">
    <text evidence="2">Belongs to the 'GDSL' lipolytic enzyme family.</text>
</comment>
<evidence type="ECO:0000256" key="3">
    <source>
        <dbReference type="ARBA" id="ARBA00022525"/>
    </source>
</evidence>
<dbReference type="Proteomes" id="UP000823388">
    <property type="component" value="Chromosome 5K"/>
</dbReference>
<evidence type="ECO:0000256" key="7">
    <source>
        <dbReference type="ARBA" id="ARBA00023098"/>
    </source>
</evidence>
<evidence type="ECO:0000256" key="4">
    <source>
        <dbReference type="ARBA" id="ARBA00022729"/>
    </source>
</evidence>
<dbReference type="InterPro" id="IPR036514">
    <property type="entry name" value="SGNH_hydro_sf"/>
</dbReference>
<dbReference type="GO" id="GO:0016788">
    <property type="term" value="F:hydrolase activity, acting on ester bonds"/>
    <property type="evidence" value="ECO:0007669"/>
    <property type="project" value="InterPro"/>
</dbReference>
<keyword evidence="10" id="KW-1185">Reference proteome</keyword>
<dbReference type="EMBL" id="CM029045">
    <property type="protein sequence ID" value="KAG2600431.1"/>
    <property type="molecule type" value="Genomic_DNA"/>
</dbReference>
<dbReference type="PANTHER" id="PTHR45650:SF7">
    <property type="entry name" value="GDSL ESTERASE_LIPASE"/>
    <property type="match status" value="1"/>
</dbReference>
<keyword evidence="7" id="KW-0443">Lipid metabolism</keyword>
<keyword evidence="4 8" id="KW-0732">Signal</keyword>
<proteinExistence type="inferred from homology"/>
<evidence type="ECO:0000256" key="2">
    <source>
        <dbReference type="ARBA" id="ARBA00008668"/>
    </source>
</evidence>
<dbReference type="GO" id="GO:0005576">
    <property type="term" value="C:extracellular region"/>
    <property type="evidence" value="ECO:0007669"/>
    <property type="project" value="UniProtKB-SubCell"/>
</dbReference>
<name>A0A8T0SP94_PANVG</name>
<dbReference type="Pfam" id="PF00657">
    <property type="entry name" value="Lipase_GDSL"/>
    <property type="match status" value="2"/>
</dbReference>
<evidence type="ECO:0000256" key="1">
    <source>
        <dbReference type="ARBA" id="ARBA00004613"/>
    </source>
</evidence>
<evidence type="ECO:0000256" key="8">
    <source>
        <dbReference type="SAM" id="SignalP"/>
    </source>
</evidence>
<comment type="subcellular location">
    <subcellularLocation>
        <location evidence="1">Secreted</location>
    </subcellularLocation>
</comment>
<evidence type="ECO:0000256" key="6">
    <source>
        <dbReference type="ARBA" id="ARBA00022963"/>
    </source>
</evidence>
<feature type="chain" id="PRO_5035827511" description="GDSL esterase/lipase" evidence="8">
    <location>
        <begin position="25"/>
        <end position="293"/>
    </location>
</feature>
<dbReference type="CDD" id="cd01837">
    <property type="entry name" value="SGNH_plant_lipase_like"/>
    <property type="match status" value="1"/>
</dbReference>
<accession>A0A8T0SP94</accession>
<keyword evidence="3" id="KW-0964">Secreted</keyword>
<dbReference type="Gene3D" id="3.40.50.1110">
    <property type="entry name" value="SGNH hydrolase"/>
    <property type="match status" value="1"/>
</dbReference>
<keyword evidence="6" id="KW-0442">Lipid degradation</keyword>
<evidence type="ECO:0000313" key="10">
    <source>
        <dbReference type="Proteomes" id="UP000823388"/>
    </source>
</evidence>
<dbReference type="InterPro" id="IPR001087">
    <property type="entry name" value="GDSL"/>
</dbReference>
<evidence type="ECO:0000256" key="5">
    <source>
        <dbReference type="ARBA" id="ARBA00022801"/>
    </source>
</evidence>
<evidence type="ECO:0008006" key="11">
    <source>
        <dbReference type="Google" id="ProtNLM"/>
    </source>
</evidence>
<reference evidence="9" key="1">
    <citation type="submission" date="2020-05" db="EMBL/GenBank/DDBJ databases">
        <title>WGS assembly of Panicum virgatum.</title>
        <authorList>
            <person name="Lovell J.T."/>
            <person name="Jenkins J."/>
            <person name="Shu S."/>
            <person name="Juenger T.E."/>
            <person name="Schmutz J."/>
        </authorList>
    </citation>
    <scope>NUCLEOTIDE SEQUENCE</scope>
    <source>
        <strain evidence="9">AP13</strain>
    </source>
</reference>
<protein>
    <recommendedName>
        <fullName evidence="11">GDSL esterase/lipase</fullName>
    </recommendedName>
</protein>
<feature type="signal peptide" evidence="8">
    <location>
        <begin position="1"/>
        <end position="24"/>
    </location>
</feature>
<dbReference type="InterPro" id="IPR035669">
    <property type="entry name" value="SGNH_plant_lipase-like"/>
</dbReference>
<dbReference type="AlphaFoldDB" id="A0A8T0SP94"/>
<sequence>MEMEARRVLWLAAVAWWAAAVARGDPQVPCYFIFGDSLVDNGNNNYIVSLARANYPPYGIDFAGGPSGRFTNGLTTVDVIAQLLGFDNFIPPFAATSGGQLLGGANFASAAAGIRAETGQQLGGRIPFAGQVQNYQTAVATLVSILGDQDTASDHLSRCIFSVGMGSNDYLNNYFMPAFYNTGSRFTPEQFFNALPGAHFTFIDGYNIFADILANAASYGFTVTNAGCCGVGRNNGQVTCLPFQAPCANRDEHIFWDAFHPSEAANIIVGRRSYRAQSPNDVYPMDISTLASI</sequence>
<dbReference type="InterPro" id="IPR051238">
    <property type="entry name" value="GDSL_esterase/lipase"/>
</dbReference>
<evidence type="ECO:0000313" key="9">
    <source>
        <dbReference type="EMBL" id="KAG2600431.1"/>
    </source>
</evidence>
<organism evidence="9 10">
    <name type="scientific">Panicum virgatum</name>
    <name type="common">Blackwell switchgrass</name>
    <dbReference type="NCBI Taxonomy" id="38727"/>
    <lineage>
        <taxon>Eukaryota</taxon>
        <taxon>Viridiplantae</taxon>
        <taxon>Streptophyta</taxon>
        <taxon>Embryophyta</taxon>
        <taxon>Tracheophyta</taxon>
        <taxon>Spermatophyta</taxon>
        <taxon>Magnoliopsida</taxon>
        <taxon>Liliopsida</taxon>
        <taxon>Poales</taxon>
        <taxon>Poaceae</taxon>
        <taxon>PACMAD clade</taxon>
        <taxon>Panicoideae</taxon>
        <taxon>Panicodae</taxon>
        <taxon>Paniceae</taxon>
        <taxon>Panicinae</taxon>
        <taxon>Panicum</taxon>
        <taxon>Panicum sect. Hiantes</taxon>
    </lineage>
</organism>
<keyword evidence="5" id="KW-0378">Hydrolase</keyword>
<dbReference type="PANTHER" id="PTHR45650">
    <property type="entry name" value="GDSL-LIKE LIPASE/ACYLHYDROLASE-RELATED"/>
    <property type="match status" value="1"/>
</dbReference>
<dbReference type="GO" id="GO:0016042">
    <property type="term" value="P:lipid catabolic process"/>
    <property type="evidence" value="ECO:0007669"/>
    <property type="project" value="UniProtKB-KW"/>
</dbReference>
<gene>
    <name evidence="9" type="ORF">PVAP13_5KG520200</name>
</gene>
<comment type="caution">
    <text evidence="9">The sequence shown here is derived from an EMBL/GenBank/DDBJ whole genome shotgun (WGS) entry which is preliminary data.</text>
</comment>